<evidence type="ECO:0000313" key="4">
    <source>
        <dbReference type="EMBL" id="VDD87802.1"/>
    </source>
</evidence>
<dbReference type="WBParaSite" id="EVEC_0000323701-mRNA-1">
    <property type="protein sequence ID" value="EVEC_0000323701-mRNA-1"/>
    <property type="gene ID" value="EVEC_0000323701"/>
</dbReference>
<sequence length="433" mass="48363">MACLNPDEKPPSTEEVVSDFIDFLNHAVDPYHAVALLEVRLNAKGFQQLQEDKEWNIVPNGKYYVTRNNSTIFAFALGVATCGDGIWHTWFDRELSLAGQVVFLKKGVMERRLINVHQPVMYIPSLAIHLDPKRNKFECNYENELRPILATLAEKELNKDFKSSDSEENSEEYKLLQKVNSLPEESHLSLLNLICKEACSDPSAIIDFDLYLYDTHQAAIGGVHKEFLSSQRLCGLVGAYTTIYGLLKSFRIDDLAEEENIRLAVCFDCGEAEYRAAHGPGSSLCEWIMRRLSGSNPKNSFEEAIPKSYLLSVDNTDAVHPNYGSAHEENHKPSLDGGIVVKIDVNQRYATNSITSAVLRCIAAAVEEPLQKIVIRNDTTRKVGAGPVLSCKLGIQAADVGCPQLAMHSIRELIHLKSIQQAIDLYSLQIRKA</sequence>
<dbReference type="GO" id="GO:0008237">
    <property type="term" value="F:metallopeptidase activity"/>
    <property type="evidence" value="ECO:0007669"/>
    <property type="project" value="UniProtKB-KW"/>
</dbReference>
<accession>A0A158Q9V3</accession>
<dbReference type="AlphaFoldDB" id="A0A158Q9V3"/>
<keyword evidence="3" id="KW-0482">Metalloprotease</keyword>
<dbReference type="OrthoDB" id="9880441at2759"/>
<dbReference type="SUPFAM" id="SSF53187">
    <property type="entry name" value="Zn-dependent exopeptidases"/>
    <property type="match status" value="1"/>
</dbReference>
<keyword evidence="3" id="KW-0862">Zinc</keyword>
<keyword evidence="3" id="KW-0645">Protease</keyword>
<dbReference type="Pfam" id="PF02127">
    <property type="entry name" value="Peptidase_M18"/>
    <property type="match status" value="1"/>
</dbReference>
<dbReference type="EC" id="3.4.11.21" evidence="2"/>
<evidence type="ECO:0000256" key="2">
    <source>
        <dbReference type="ARBA" id="ARBA00011965"/>
    </source>
</evidence>
<dbReference type="Gene3D" id="3.40.630.10">
    <property type="entry name" value="Zn peptidases"/>
    <property type="match status" value="2"/>
</dbReference>
<evidence type="ECO:0000256" key="1">
    <source>
        <dbReference type="ARBA" id="ARBA00001335"/>
    </source>
</evidence>
<keyword evidence="3" id="KW-0378">Hydrolase</keyword>
<dbReference type="GO" id="GO:0004177">
    <property type="term" value="F:aminopeptidase activity"/>
    <property type="evidence" value="ECO:0007669"/>
    <property type="project" value="UniProtKB-KW"/>
</dbReference>
<comment type="catalytic activity">
    <reaction evidence="1">
        <text>Release of an N-terminal aspartate or glutamate from a peptide, with a preference for aspartate.</text>
        <dbReference type="EC" id="3.4.11.21"/>
    </reaction>
</comment>
<organism evidence="6">
    <name type="scientific">Enterobius vermicularis</name>
    <name type="common">Human pinworm</name>
    <dbReference type="NCBI Taxonomy" id="51028"/>
    <lineage>
        <taxon>Eukaryota</taxon>
        <taxon>Metazoa</taxon>
        <taxon>Ecdysozoa</taxon>
        <taxon>Nematoda</taxon>
        <taxon>Chromadorea</taxon>
        <taxon>Rhabditida</taxon>
        <taxon>Spirurina</taxon>
        <taxon>Oxyuridomorpha</taxon>
        <taxon>Oxyuroidea</taxon>
        <taxon>Oxyuridae</taxon>
        <taxon>Enterobius</taxon>
    </lineage>
</organism>
<dbReference type="InterPro" id="IPR001948">
    <property type="entry name" value="Peptidase_M18"/>
</dbReference>
<dbReference type="SUPFAM" id="SSF101821">
    <property type="entry name" value="Aminopeptidase/glucanase lid domain"/>
    <property type="match status" value="1"/>
</dbReference>
<dbReference type="PANTHER" id="PTHR28570:SF3">
    <property type="entry name" value="ASPARTYL AMINOPEPTIDASE"/>
    <property type="match status" value="1"/>
</dbReference>
<reference evidence="6" key="1">
    <citation type="submission" date="2016-04" db="UniProtKB">
        <authorList>
            <consortium name="WormBaseParasite"/>
        </authorList>
    </citation>
    <scope>IDENTIFICATION</scope>
</reference>
<dbReference type="GO" id="GO:0006508">
    <property type="term" value="P:proteolysis"/>
    <property type="evidence" value="ECO:0007669"/>
    <property type="project" value="UniProtKB-KW"/>
</dbReference>
<dbReference type="EMBL" id="UXUI01007477">
    <property type="protein sequence ID" value="VDD87802.1"/>
    <property type="molecule type" value="Genomic_DNA"/>
</dbReference>
<evidence type="ECO:0000313" key="5">
    <source>
        <dbReference type="Proteomes" id="UP000274131"/>
    </source>
</evidence>
<dbReference type="GO" id="GO:0008270">
    <property type="term" value="F:zinc ion binding"/>
    <property type="evidence" value="ECO:0007669"/>
    <property type="project" value="InterPro"/>
</dbReference>
<reference evidence="4 5" key="2">
    <citation type="submission" date="2018-10" db="EMBL/GenBank/DDBJ databases">
        <authorList>
            <consortium name="Pathogen Informatics"/>
        </authorList>
    </citation>
    <scope>NUCLEOTIDE SEQUENCE [LARGE SCALE GENOMIC DNA]</scope>
</reference>
<evidence type="ECO:0000256" key="3">
    <source>
        <dbReference type="RuleBase" id="RU004386"/>
    </source>
</evidence>
<keyword evidence="3" id="KW-0031">Aminopeptidase</keyword>
<name>A0A158Q9V3_ENTVE</name>
<protein>
    <recommendedName>
        <fullName evidence="2">aspartyl aminopeptidase</fullName>
        <ecNumber evidence="2">3.4.11.21</ecNumber>
    </recommendedName>
</protein>
<evidence type="ECO:0000313" key="6">
    <source>
        <dbReference type="WBParaSite" id="EVEC_0000323701-mRNA-1"/>
    </source>
</evidence>
<dbReference type="Proteomes" id="UP000274131">
    <property type="component" value="Unassembled WGS sequence"/>
</dbReference>
<dbReference type="PANTHER" id="PTHR28570">
    <property type="entry name" value="ASPARTYL AMINOPEPTIDASE"/>
    <property type="match status" value="1"/>
</dbReference>
<dbReference type="STRING" id="51028.A0A158Q9V3"/>
<dbReference type="PRINTS" id="PR00932">
    <property type="entry name" value="AMINO1PTASE"/>
</dbReference>
<gene>
    <name evidence="4" type="ORF">EVEC_LOCUS2945</name>
</gene>
<comment type="similarity">
    <text evidence="3">Belongs to the peptidase M18 family.</text>
</comment>
<keyword evidence="5" id="KW-1185">Reference proteome</keyword>
<proteinExistence type="inferred from homology"/>
<keyword evidence="3" id="KW-0479">Metal-binding</keyword>